<evidence type="ECO:0000256" key="14">
    <source>
        <dbReference type="ARBA" id="ARBA00060484"/>
    </source>
</evidence>
<sequence>MKICCLGTRPFVILSPGGGSPRLLHVLCCLLSVSSLLRSSSALVHFWGSSFSFTFIDAPARFAAPIDGSGICGTLHVADPVDACSPLGNVTAMEGEAGHVRISLIVRGACSFEKKVRNAQDAGYKASIVYDDRGKSNLISMVGDPEGISIHAVFVSRMAGEMLKTLAHTQGGQCCISPLTEEAAGTVLVISFVSLVVIVSVVATFIFARNCRPHRHRAHSHPPSISRQELEALPHFTFKAASLNKLMSETCAICLEDYRDGETLRVLPCLHEFHSVCVDSWLLMWGTFCPVCKHEMSTENCNA</sequence>
<evidence type="ECO:0000256" key="7">
    <source>
        <dbReference type="ARBA" id="ARBA00022833"/>
    </source>
</evidence>
<evidence type="ECO:0000256" key="8">
    <source>
        <dbReference type="ARBA" id="ARBA00022927"/>
    </source>
</evidence>
<keyword evidence="1" id="KW-0813">Transport</keyword>
<feature type="domain" description="RING-type" evidence="18">
    <location>
        <begin position="251"/>
        <end position="293"/>
    </location>
</feature>
<keyword evidence="8" id="KW-0653">Protein transport</keyword>
<keyword evidence="7" id="KW-0862">Zinc</keyword>
<dbReference type="InterPro" id="IPR051653">
    <property type="entry name" value="E3_ligase_sorting_rcpt"/>
</dbReference>
<evidence type="ECO:0000256" key="17">
    <source>
        <dbReference type="SAM" id="SignalP"/>
    </source>
</evidence>
<keyword evidence="20" id="KW-1185">Reference proteome</keyword>
<evidence type="ECO:0000256" key="11">
    <source>
        <dbReference type="ARBA" id="ARBA00023157"/>
    </source>
</evidence>
<dbReference type="PROSITE" id="PS50089">
    <property type="entry name" value="ZF_RING_2"/>
    <property type="match status" value="1"/>
</dbReference>
<dbReference type="Proteomes" id="UP000663760">
    <property type="component" value="Chromosome 2"/>
</dbReference>
<evidence type="ECO:0000256" key="6">
    <source>
        <dbReference type="ARBA" id="ARBA00022771"/>
    </source>
</evidence>
<dbReference type="GO" id="GO:0032586">
    <property type="term" value="C:protein storage vacuole membrane"/>
    <property type="evidence" value="ECO:0007669"/>
    <property type="project" value="UniProtKB-SubCell"/>
</dbReference>
<dbReference type="FunFam" id="3.50.30.30:FF:000020">
    <property type="entry name" value="Receptor homology region transmembrane domain-and RING domain-containing protein 2"/>
    <property type="match status" value="1"/>
</dbReference>
<dbReference type="InterPro" id="IPR046450">
    <property type="entry name" value="PA_dom_sf"/>
</dbReference>
<keyword evidence="3 16" id="KW-0812">Transmembrane</keyword>
<evidence type="ECO:0000259" key="18">
    <source>
        <dbReference type="PROSITE" id="PS50089"/>
    </source>
</evidence>
<evidence type="ECO:0000256" key="1">
    <source>
        <dbReference type="ARBA" id="ARBA00022448"/>
    </source>
</evidence>
<evidence type="ECO:0000256" key="10">
    <source>
        <dbReference type="ARBA" id="ARBA00023136"/>
    </source>
</evidence>
<keyword evidence="6 15" id="KW-0863">Zinc-finger</keyword>
<evidence type="ECO:0000313" key="19">
    <source>
        <dbReference type="EMBL" id="CAA7391392.1"/>
    </source>
</evidence>
<dbReference type="Pfam" id="PF02225">
    <property type="entry name" value="PA"/>
    <property type="match status" value="1"/>
</dbReference>
<dbReference type="InterPro" id="IPR003137">
    <property type="entry name" value="PA_domain"/>
</dbReference>
<evidence type="ECO:0000256" key="2">
    <source>
        <dbReference type="ARBA" id="ARBA00022554"/>
    </source>
</evidence>
<reference evidence="19" key="1">
    <citation type="submission" date="2020-02" db="EMBL/GenBank/DDBJ databases">
        <authorList>
            <person name="Scholz U."/>
            <person name="Mascher M."/>
            <person name="Fiebig A."/>
        </authorList>
    </citation>
    <scope>NUCLEOTIDE SEQUENCE</scope>
</reference>
<dbReference type="GO" id="GO:0015031">
    <property type="term" value="P:protein transport"/>
    <property type="evidence" value="ECO:0007669"/>
    <property type="project" value="UniProtKB-KW"/>
</dbReference>
<organism evidence="19 20">
    <name type="scientific">Spirodela intermedia</name>
    <name type="common">Intermediate duckweed</name>
    <dbReference type="NCBI Taxonomy" id="51605"/>
    <lineage>
        <taxon>Eukaryota</taxon>
        <taxon>Viridiplantae</taxon>
        <taxon>Streptophyta</taxon>
        <taxon>Embryophyta</taxon>
        <taxon>Tracheophyta</taxon>
        <taxon>Spermatophyta</taxon>
        <taxon>Magnoliopsida</taxon>
        <taxon>Liliopsida</taxon>
        <taxon>Araceae</taxon>
        <taxon>Lemnoideae</taxon>
        <taxon>Spirodela</taxon>
    </lineage>
</organism>
<evidence type="ECO:0000256" key="13">
    <source>
        <dbReference type="ARBA" id="ARBA00046288"/>
    </source>
</evidence>
<dbReference type="PANTHER" id="PTHR47168:SF5">
    <property type="entry name" value="RING-TYPE DOMAIN-CONTAINING PROTEIN"/>
    <property type="match status" value="1"/>
</dbReference>
<evidence type="ECO:0000256" key="16">
    <source>
        <dbReference type="SAM" id="Phobius"/>
    </source>
</evidence>
<keyword evidence="12" id="KW-0325">Glycoprotein</keyword>
<evidence type="ECO:0000256" key="15">
    <source>
        <dbReference type="PROSITE-ProRule" id="PRU00175"/>
    </source>
</evidence>
<feature type="chain" id="PRO_5029496930" description="RING-type domain-containing protein" evidence="17">
    <location>
        <begin position="43"/>
        <end position="303"/>
    </location>
</feature>
<keyword evidence="10 16" id="KW-0472">Membrane</keyword>
<dbReference type="AlphaFoldDB" id="A0A7I8K549"/>
<dbReference type="GO" id="GO:0008270">
    <property type="term" value="F:zinc ion binding"/>
    <property type="evidence" value="ECO:0007669"/>
    <property type="project" value="UniProtKB-KW"/>
</dbReference>
<dbReference type="GO" id="GO:0012505">
    <property type="term" value="C:endomembrane system"/>
    <property type="evidence" value="ECO:0007669"/>
    <property type="project" value="UniProtKB-SubCell"/>
</dbReference>
<dbReference type="Gene3D" id="3.30.40.10">
    <property type="entry name" value="Zinc/RING finger domain, C3HC4 (zinc finger)"/>
    <property type="match status" value="1"/>
</dbReference>
<evidence type="ECO:0000256" key="9">
    <source>
        <dbReference type="ARBA" id="ARBA00022989"/>
    </source>
</evidence>
<dbReference type="SUPFAM" id="SSF57850">
    <property type="entry name" value="RING/U-box"/>
    <property type="match status" value="1"/>
</dbReference>
<dbReference type="InterPro" id="IPR044744">
    <property type="entry name" value="ZNRF4/RNF13/RNF167_PA"/>
</dbReference>
<comment type="subcellular location">
    <subcellularLocation>
        <location evidence="13">Endomembrane system</location>
        <topology evidence="13">Single-pass type I membrane protein</topology>
    </subcellularLocation>
    <subcellularLocation>
        <location evidence="14">Protein storage vacuole membrane</location>
    </subcellularLocation>
</comment>
<keyword evidence="5 17" id="KW-0732">Signal</keyword>
<dbReference type="SMART" id="SM00184">
    <property type="entry name" value="RING"/>
    <property type="match status" value="1"/>
</dbReference>
<evidence type="ECO:0000256" key="5">
    <source>
        <dbReference type="ARBA" id="ARBA00022729"/>
    </source>
</evidence>
<dbReference type="CDD" id="cd02123">
    <property type="entry name" value="PA_C_RZF_like"/>
    <property type="match status" value="1"/>
</dbReference>
<evidence type="ECO:0000256" key="12">
    <source>
        <dbReference type="ARBA" id="ARBA00023180"/>
    </source>
</evidence>
<dbReference type="SUPFAM" id="SSF52025">
    <property type="entry name" value="PA domain"/>
    <property type="match status" value="1"/>
</dbReference>
<evidence type="ECO:0000256" key="4">
    <source>
        <dbReference type="ARBA" id="ARBA00022723"/>
    </source>
</evidence>
<feature type="transmembrane region" description="Helical" evidence="16">
    <location>
        <begin position="183"/>
        <end position="208"/>
    </location>
</feature>
<keyword evidence="9 16" id="KW-1133">Transmembrane helix</keyword>
<accession>A0A7I8K549</accession>
<keyword evidence="11" id="KW-1015">Disulfide bond</keyword>
<evidence type="ECO:0000256" key="3">
    <source>
        <dbReference type="ARBA" id="ARBA00022692"/>
    </source>
</evidence>
<dbReference type="InterPro" id="IPR001841">
    <property type="entry name" value="Znf_RING"/>
</dbReference>
<keyword evidence="4" id="KW-0479">Metal-binding</keyword>
<protein>
    <recommendedName>
        <fullName evidence="18">RING-type domain-containing protein</fullName>
    </recommendedName>
</protein>
<gene>
    <name evidence="19" type="ORF">SI8410_02002705</name>
</gene>
<name>A0A7I8K549_SPIIN</name>
<dbReference type="Pfam" id="PF13639">
    <property type="entry name" value="zf-RING_2"/>
    <property type="match status" value="1"/>
</dbReference>
<feature type="signal peptide" evidence="17">
    <location>
        <begin position="1"/>
        <end position="42"/>
    </location>
</feature>
<dbReference type="EMBL" id="LR746265">
    <property type="protein sequence ID" value="CAA7391392.1"/>
    <property type="molecule type" value="Genomic_DNA"/>
</dbReference>
<proteinExistence type="predicted"/>
<keyword evidence="2" id="KW-0926">Vacuole</keyword>
<evidence type="ECO:0000313" key="20">
    <source>
        <dbReference type="Proteomes" id="UP000663760"/>
    </source>
</evidence>
<dbReference type="InterPro" id="IPR013083">
    <property type="entry name" value="Znf_RING/FYVE/PHD"/>
</dbReference>
<dbReference type="FunFam" id="3.30.40.10:FF:000388">
    <property type="entry name" value="Putative RING zinc finger domain superfamily protein"/>
    <property type="match status" value="1"/>
</dbReference>
<dbReference type="PANTHER" id="PTHR47168">
    <property type="entry name" value="RING ZINC FINGER DOMAIN SUPERFAMILY PROTEIN-RELATED"/>
    <property type="match status" value="1"/>
</dbReference>
<dbReference type="OrthoDB" id="8062037at2759"/>
<dbReference type="Gene3D" id="3.50.30.30">
    <property type="match status" value="1"/>
</dbReference>